<organism evidence="2 3">
    <name type="scientific">Bacillus cereus HuB4-4</name>
    <dbReference type="NCBI Taxonomy" id="1053211"/>
    <lineage>
        <taxon>Bacteria</taxon>
        <taxon>Bacillati</taxon>
        <taxon>Bacillota</taxon>
        <taxon>Bacilli</taxon>
        <taxon>Bacillales</taxon>
        <taxon>Bacillaceae</taxon>
        <taxon>Bacillus</taxon>
        <taxon>Bacillus cereus group</taxon>
    </lineage>
</organism>
<dbReference type="Proteomes" id="UP000014009">
    <property type="component" value="Unassembled WGS sequence"/>
</dbReference>
<evidence type="ECO:0000313" key="3">
    <source>
        <dbReference type="Proteomes" id="UP000014009"/>
    </source>
</evidence>
<dbReference type="AlphaFoldDB" id="A0A9W5QXF9"/>
<protein>
    <recommendedName>
        <fullName evidence="4">Ketol-acid reductoisomerase</fullName>
    </recommendedName>
</protein>
<evidence type="ECO:0008006" key="4">
    <source>
        <dbReference type="Google" id="ProtNLM"/>
    </source>
</evidence>
<sequence>MKGAYYMKKQNSNRSKRTVKTQKGYAGDSVHTLKQVEQGNLYIAQKELGQQNENL</sequence>
<accession>A0A9W5QXF9</accession>
<name>A0A9W5QXF9_BACCE</name>
<evidence type="ECO:0000313" key="2">
    <source>
        <dbReference type="EMBL" id="EOP92940.1"/>
    </source>
</evidence>
<dbReference type="EMBL" id="AHEF01000033">
    <property type="protein sequence ID" value="EOP92940.1"/>
    <property type="molecule type" value="Genomic_DNA"/>
</dbReference>
<feature type="region of interest" description="Disordered" evidence="1">
    <location>
        <begin position="1"/>
        <end position="26"/>
    </location>
</feature>
<evidence type="ECO:0000256" key="1">
    <source>
        <dbReference type="SAM" id="MobiDB-lite"/>
    </source>
</evidence>
<reference evidence="2 3" key="1">
    <citation type="submission" date="2012-12" db="EMBL/GenBank/DDBJ databases">
        <title>The Genome Sequence of Bacillus cereus HuB4-4.</title>
        <authorList>
            <consortium name="The Broad Institute Genome Sequencing Platform"/>
            <consortium name="The Broad Institute Genome Sequencing Center for Infectious Disease"/>
            <person name="Feldgarden M."/>
            <person name="Van der Auwera G.A."/>
            <person name="Mahillon J."/>
            <person name="Duprez V."/>
            <person name="Timmery S."/>
            <person name="Mattelet C."/>
            <person name="Dierick K."/>
            <person name="Sun M."/>
            <person name="Yu Z."/>
            <person name="Zhu L."/>
            <person name="Hu X."/>
            <person name="Shank E.B."/>
            <person name="Swiecicka I."/>
            <person name="Hansen B.M."/>
            <person name="Andrup L."/>
            <person name="Walker B."/>
            <person name="Young S.K."/>
            <person name="Zeng Q."/>
            <person name="Gargeya S."/>
            <person name="Fitzgerald M."/>
            <person name="Haas B."/>
            <person name="Abouelleil A."/>
            <person name="Alvarado L."/>
            <person name="Arachchi H.M."/>
            <person name="Berlin A.M."/>
            <person name="Chapman S.B."/>
            <person name="Dewar J."/>
            <person name="Goldberg J."/>
            <person name="Griggs A."/>
            <person name="Gujja S."/>
            <person name="Hansen M."/>
            <person name="Howarth C."/>
            <person name="Imamovic A."/>
            <person name="Larimer J."/>
            <person name="McCowan C."/>
            <person name="Murphy C."/>
            <person name="Neiman D."/>
            <person name="Pearson M."/>
            <person name="Priest M."/>
            <person name="Roberts A."/>
            <person name="Saif S."/>
            <person name="Shea T."/>
            <person name="Sisk P."/>
            <person name="Sykes S."/>
            <person name="Wortman J."/>
            <person name="Nusbaum C."/>
            <person name="Birren B."/>
        </authorList>
    </citation>
    <scope>NUCLEOTIDE SEQUENCE [LARGE SCALE GENOMIC DNA]</scope>
    <source>
        <strain evidence="2 3">HuB4-4</strain>
    </source>
</reference>
<proteinExistence type="predicted"/>
<comment type="caution">
    <text evidence="2">The sequence shown here is derived from an EMBL/GenBank/DDBJ whole genome shotgun (WGS) entry which is preliminary data.</text>
</comment>
<gene>
    <name evidence="2" type="ORF">IGM_01502</name>
</gene>